<dbReference type="EMBL" id="CP119075">
    <property type="protein sequence ID" value="WED63264.1"/>
    <property type="molecule type" value="Genomic_DNA"/>
</dbReference>
<name>A0AAE9ZUG6_9BACT</name>
<evidence type="ECO:0000313" key="1">
    <source>
        <dbReference type="EMBL" id="WED63264.1"/>
    </source>
</evidence>
<dbReference type="AlphaFoldDB" id="A0AAE9ZUG6"/>
<sequence length="333" mass="36407">MPETLTNPCLSARRAHLRTGTWSRGRWGLIVGLWLTGCSIGLLSAQSKPSGEIMRFGFSQSMFGGVNTNDAQAAMMVWADTIASERGIAVSPSVLFLDDVPAIARALDDHRVEAVTVTVAEYWEIRQSKLIGPLIMGAADEDLEEEYLLLVNIDGTVKSLADLKGRSLSVWQSARTGIGETWLEVQVLENNLGNPASFWGTVNRHTKLSQVVLPVFFGQVAACLVTRKGFEVLQELNPQLGRKLVPIARSPAYIPSLFFFRGDFHSPNLPRMIEVFVDVGNAPAGQQTLTLFQQTNLMEGKPADLDVTCALLDRHYELTTGSKPPPPFAGDTP</sequence>
<gene>
    <name evidence="1" type="ORF">PXH66_13080</name>
</gene>
<proteinExistence type="predicted"/>
<evidence type="ECO:0000313" key="2">
    <source>
        <dbReference type="Proteomes" id="UP001218638"/>
    </source>
</evidence>
<protein>
    <submittedName>
        <fullName evidence="1">PhnD/SsuA/transferrin family substrate-binding protein</fullName>
    </submittedName>
</protein>
<organism evidence="1 2">
    <name type="scientific">Synoicihabitans lomoniglobus</name>
    <dbReference type="NCBI Taxonomy" id="2909285"/>
    <lineage>
        <taxon>Bacteria</taxon>
        <taxon>Pseudomonadati</taxon>
        <taxon>Verrucomicrobiota</taxon>
        <taxon>Opitutia</taxon>
        <taxon>Opitutales</taxon>
        <taxon>Opitutaceae</taxon>
        <taxon>Synoicihabitans</taxon>
    </lineage>
</organism>
<reference evidence="1" key="1">
    <citation type="submission" date="2023-03" db="EMBL/GenBank/DDBJ databases">
        <title>Lomoglobus Profundus gen. nov., sp. nov., a novel member of the phylum Verrucomicrobia, isolated from deep-marine sediment of South China Sea.</title>
        <authorList>
            <person name="Ahmad T."/>
            <person name="Ishaq S.E."/>
            <person name="Wang F."/>
        </authorList>
    </citation>
    <scope>NUCLEOTIDE SEQUENCE</scope>
    <source>
        <strain evidence="1">LMO-M01</strain>
    </source>
</reference>
<accession>A0AAE9ZUG6</accession>
<dbReference type="RefSeq" id="WP_330928616.1">
    <property type="nucleotide sequence ID" value="NZ_CP119075.1"/>
</dbReference>
<dbReference type="Pfam" id="PF12974">
    <property type="entry name" value="Phosphonate-bd"/>
    <property type="match status" value="1"/>
</dbReference>
<dbReference type="Gene3D" id="3.40.190.10">
    <property type="entry name" value="Periplasmic binding protein-like II"/>
    <property type="match status" value="2"/>
</dbReference>
<dbReference type="SUPFAM" id="SSF53850">
    <property type="entry name" value="Periplasmic binding protein-like II"/>
    <property type="match status" value="1"/>
</dbReference>
<keyword evidence="2" id="KW-1185">Reference proteome</keyword>
<dbReference type="Proteomes" id="UP001218638">
    <property type="component" value="Chromosome"/>
</dbReference>
<dbReference type="KEGG" id="slom:PXH66_13080"/>